<proteinExistence type="predicted"/>
<evidence type="ECO:0000313" key="8">
    <source>
        <dbReference type="EMBL" id="CAG9317717.1"/>
    </source>
</evidence>
<comment type="caution">
    <text evidence="8">The sequence shown here is derived from an EMBL/GenBank/DDBJ whole genome shotgun (WGS) entry which is preliminary data.</text>
</comment>
<dbReference type="Pfam" id="PF01363">
    <property type="entry name" value="FYVE"/>
    <property type="match status" value="1"/>
</dbReference>
<feature type="region of interest" description="Disordered" evidence="6">
    <location>
        <begin position="241"/>
        <end position="260"/>
    </location>
</feature>
<dbReference type="Proteomes" id="UP001162131">
    <property type="component" value="Unassembled WGS sequence"/>
</dbReference>
<evidence type="ECO:0000256" key="2">
    <source>
        <dbReference type="ARBA" id="ARBA00022771"/>
    </source>
</evidence>
<evidence type="ECO:0000313" key="9">
    <source>
        <dbReference type="Proteomes" id="UP001162131"/>
    </source>
</evidence>
<evidence type="ECO:0000256" key="4">
    <source>
        <dbReference type="PROSITE-ProRule" id="PRU00091"/>
    </source>
</evidence>
<keyword evidence="3" id="KW-0862">Zinc</keyword>
<protein>
    <recommendedName>
        <fullName evidence="7">FYVE-type domain-containing protein</fullName>
    </recommendedName>
</protein>
<dbReference type="Gene3D" id="3.30.40.10">
    <property type="entry name" value="Zinc/RING finger domain, C3HC4 (zinc finger)"/>
    <property type="match status" value="1"/>
</dbReference>
<keyword evidence="1" id="KW-0479">Metal-binding</keyword>
<dbReference type="GO" id="GO:0008270">
    <property type="term" value="F:zinc ion binding"/>
    <property type="evidence" value="ECO:0007669"/>
    <property type="project" value="UniProtKB-KW"/>
</dbReference>
<sequence length="378" mass="44490">MDEDIDIDSMSTSGSFLDMRMSIIDTRIDLPDDRERYKKDKCCIICKKKFGMGIGILHEKRHVCRFCYRGVCSGCSPQKVNHPEFPDPQRMCNNCYKKAKESQISDSFNQEINRAIQEKFKQQSILNKELVEKASNLKEKQILEEKLVQTERDSEIRVQENLKIIESIQEERNEILEKYQSLEKEIEQAELESSKLDKVYLEVQEELNKARQYLKEKGGLGEMRNLLAEKQDENVRLLRILDEKRAPPSDENSQQRKKREKIEKLNAELDVVNRQLKNVQEDNRNCEKEIQDINREIETMGEKAKSLREMEKTINEENDEAKLTHNVRLSGSKEEEELIKELRAIIQEQQGKIDQLKKDLERTWRAKPTEKELIGTDD</sequence>
<dbReference type="SMART" id="SM00064">
    <property type="entry name" value="FYVE"/>
    <property type="match status" value="1"/>
</dbReference>
<evidence type="ECO:0000256" key="5">
    <source>
        <dbReference type="SAM" id="Coils"/>
    </source>
</evidence>
<dbReference type="SUPFAM" id="SSF57903">
    <property type="entry name" value="FYVE/PHD zinc finger"/>
    <property type="match status" value="1"/>
</dbReference>
<name>A0AAU9J2F7_9CILI</name>
<keyword evidence="5" id="KW-0175">Coiled coil</keyword>
<accession>A0AAU9J2F7</accession>
<keyword evidence="2 4" id="KW-0863">Zinc-finger</keyword>
<keyword evidence="9" id="KW-1185">Reference proteome</keyword>
<evidence type="ECO:0000256" key="6">
    <source>
        <dbReference type="SAM" id="MobiDB-lite"/>
    </source>
</evidence>
<dbReference type="InterPro" id="IPR017455">
    <property type="entry name" value="Znf_FYVE-rel"/>
</dbReference>
<evidence type="ECO:0000256" key="3">
    <source>
        <dbReference type="ARBA" id="ARBA00022833"/>
    </source>
</evidence>
<organism evidence="8 9">
    <name type="scientific">Blepharisma stoltei</name>
    <dbReference type="NCBI Taxonomy" id="1481888"/>
    <lineage>
        <taxon>Eukaryota</taxon>
        <taxon>Sar</taxon>
        <taxon>Alveolata</taxon>
        <taxon>Ciliophora</taxon>
        <taxon>Postciliodesmatophora</taxon>
        <taxon>Heterotrichea</taxon>
        <taxon>Heterotrichida</taxon>
        <taxon>Blepharismidae</taxon>
        <taxon>Blepharisma</taxon>
    </lineage>
</organism>
<gene>
    <name evidence="8" type="ORF">BSTOLATCC_MIC18959</name>
</gene>
<dbReference type="PROSITE" id="PS50178">
    <property type="entry name" value="ZF_FYVE"/>
    <property type="match status" value="1"/>
</dbReference>
<evidence type="ECO:0000259" key="7">
    <source>
        <dbReference type="PROSITE" id="PS50178"/>
    </source>
</evidence>
<dbReference type="AlphaFoldDB" id="A0AAU9J2F7"/>
<reference evidence="8" key="1">
    <citation type="submission" date="2021-09" db="EMBL/GenBank/DDBJ databases">
        <authorList>
            <consortium name="AG Swart"/>
            <person name="Singh M."/>
            <person name="Singh A."/>
            <person name="Seah K."/>
            <person name="Emmerich C."/>
        </authorList>
    </citation>
    <scope>NUCLEOTIDE SEQUENCE</scope>
    <source>
        <strain evidence="8">ATCC30299</strain>
    </source>
</reference>
<dbReference type="InterPro" id="IPR000306">
    <property type="entry name" value="Znf_FYVE"/>
</dbReference>
<evidence type="ECO:0000256" key="1">
    <source>
        <dbReference type="ARBA" id="ARBA00022723"/>
    </source>
</evidence>
<dbReference type="InterPro" id="IPR013083">
    <property type="entry name" value="Znf_RING/FYVE/PHD"/>
</dbReference>
<feature type="domain" description="FYVE-type" evidence="7">
    <location>
        <begin position="37"/>
        <end position="100"/>
    </location>
</feature>
<dbReference type="CDD" id="cd00065">
    <property type="entry name" value="FYVE_like_SF"/>
    <property type="match status" value="1"/>
</dbReference>
<feature type="coiled-coil region" evidence="5">
    <location>
        <begin position="133"/>
        <end position="206"/>
    </location>
</feature>
<dbReference type="InterPro" id="IPR011011">
    <property type="entry name" value="Znf_FYVE_PHD"/>
</dbReference>
<dbReference type="EMBL" id="CAJZBQ010000018">
    <property type="protein sequence ID" value="CAG9317717.1"/>
    <property type="molecule type" value="Genomic_DNA"/>
</dbReference>